<comment type="catalytic activity">
    <reaction evidence="1 18 19">
        <text>(6R)-NADHX = (6S)-NADHX</text>
        <dbReference type="Rhea" id="RHEA:32215"/>
        <dbReference type="ChEBI" id="CHEBI:64074"/>
        <dbReference type="ChEBI" id="CHEBI:64075"/>
        <dbReference type="EC" id="5.1.99.6"/>
    </reaction>
</comment>
<dbReference type="PANTHER" id="PTHR12592">
    <property type="entry name" value="ATP-DEPENDENT (S)-NAD(P)H-HYDRATE DEHYDRATASE FAMILY MEMBER"/>
    <property type="match status" value="1"/>
</dbReference>
<comment type="function">
    <text evidence="17">Catalyzes the dehydration of the S-form of NAD(P)HX at the expense of ADP, which is converted to AMP. Together with NAD(P)HX epimerase, which catalyzes the epimerization of the S- and R-forms, the enzyme allows the repair of both epimers of NAD(P)HX, a damaged form of NAD(P)H that is a result of enzymatic or heat-dependent hydration.</text>
</comment>
<dbReference type="InterPro" id="IPR030677">
    <property type="entry name" value="Nnr"/>
</dbReference>
<feature type="binding site" evidence="18">
    <location>
        <begin position="129"/>
        <end position="135"/>
    </location>
    <ligand>
        <name>(6S)-NADPHX</name>
        <dbReference type="ChEBI" id="CHEBI:64076"/>
    </ligand>
</feature>
<evidence type="ECO:0000256" key="11">
    <source>
        <dbReference type="ARBA" id="ARBA00023235"/>
    </source>
</evidence>
<dbReference type="InterPro" id="IPR017953">
    <property type="entry name" value="Carbohydrate_kinase_pred_CS"/>
</dbReference>
<feature type="binding site" evidence="17">
    <location>
        <position position="439"/>
    </location>
    <ligand>
        <name>(6S)-NADPHX</name>
        <dbReference type="ChEBI" id="CHEBI:64076"/>
    </ligand>
</feature>
<dbReference type="GO" id="GO:0046872">
    <property type="term" value="F:metal ion binding"/>
    <property type="evidence" value="ECO:0007669"/>
    <property type="project" value="UniProtKB-UniRule"/>
</dbReference>
<name>A0A1M6BSL8_9FLAO</name>
<dbReference type="GO" id="GO:0005524">
    <property type="term" value="F:ATP binding"/>
    <property type="evidence" value="ECO:0007669"/>
    <property type="project" value="UniProtKB-UniRule"/>
</dbReference>
<dbReference type="EMBL" id="FQZH01000001">
    <property type="protein sequence ID" value="SHI51711.1"/>
    <property type="molecule type" value="Genomic_DNA"/>
</dbReference>
<feature type="binding site" evidence="17">
    <location>
        <position position="438"/>
    </location>
    <ligand>
        <name>AMP</name>
        <dbReference type="ChEBI" id="CHEBI:456215"/>
    </ligand>
</feature>
<evidence type="ECO:0000259" key="20">
    <source>
        <dbReference type="PROSITE" id="PS51383"/>
    </source>
</evidence>
<evidence type="ECO:0000256" key="15">
    <source>
        <dbReference type="ARBA" id="ARBA00048238"/>
    </source>
</evidence>
<dbReference type="HAMAP" id="MF_01965">
    <property type="entry name" value="NADHX_dehydratase"/>
    <property type="match status" value="1"/>
</dbReference>
<feature type="binding site" evidence="17">
    <location>
        <position position="323"/>
    </location>
    <ligand>
        <name>(6S)-NADPHX</name>
        <dbReference type="ChEBI" id="CHEBI:64076"/>
    </ligand>
</feature>
<evidence type="ECO:0000256" key="1">
    <source>
        <dbReference type="ARBA" id="ARBA00000013"/>
    </source>
</evidence>
<dbReference type="SUPFAM" id="SSF53613">
    <property type="entry name" value="Ribokinase-like"/>
    <property type="match status" value="1"/>
</dbReference>
<dbReference type="SUPFAM" id="SSF64153">
    <property type="entry name" value="YjeF N-terminal domain-like"/>
    <property type="match status" value="1"/>
</dbReference>
<dbReference type="GO" id="GO:0052856">
    <property type="term" value="F:NAD(P)HX epimerase activity"/>
    <property type="evidence" value="ECO:0007669"/>
    <property type="project" value="UniProtKB-UniRule"/>
</dbReference>
<comment type="catalytic activity">
    <reaction evidence="2 18 19">
        <text>(6R)-NADPHX = (6S)-NADPHX</text>
        <dbReference type="Rhea" id="RHEA:32227"/>
        <dbReference type="ChEBI" id="CHEBI:64076"/>
        <dbReference type="ChEBI" id="CHEBI:64077"/>
        <dbReference type="EC" id="5.1.99.6"/>
    </reaction>
</comment>
<comment type="catalytic activity">
    <reaction evidence="15 17 19">
        <text>(6S)-NADHX + ADP = AMP + phosphate + NADH + H(+)</text>
        <dbReference type="Rhea" id="RHEA:32223"/>
        <dbReference type="ChEBI" id="CHEBI:15378"/>
        <dbReference type="ChEBI" id="CHEBI:43474"/>
        <dbReference type="ChEBI" id="CHEBI:57945"/>
        <dbReference type="ChEBI" id="CHEBI:64074"/>
        <dbReference type="ChEBI" id="CHEBI:456215"/>
        <dbReference type="ChEBI" id="CHEBI:456216"/>
        <dbReference type="EC" id="4.2.1.136"/>
    </reaction>
</comment>
<gene>
    <name evidence="17" type="primary">nnrD</name>
    <name evidence="18" type="synonym">nnrE</name>
    <name evidence="22" type="ORF">SAMN05444337_0189</name>
</gene>
<dbReference type="PROSITE" id="PS51385">
    <property type="entry name" value="YJEF_N"/>
    <property type="match status" value="1"/>
</dbReference>
<keyword evidence="23" id="KW-1185">Reference proteome</keyword>
<keyword evidence="13" id="KW-0511">Multifunctional enzyme</keyword>
<feature type="binding site" evidence="17">
    <location>
        <position position="262"/>
    </location>
    <ligand>
        <name>(6S)-NADPHX</name>
        <dbReference type="ChEBI" id="CHEBI:64076"/>
    </ligand>
</feature>
<feature type="binding site" evidence="18">
    <location>
        <position position="58"/>
    </location>
    <ligand>
        <name>K(+)</name>
        <dbReference type="ChEBI" id="CHEBI:29103"/>
    </ligand>
</feature>
<evidence type="ECO:0000256" key="6">
    <source>
        <dbReference type="ARBA" id="ARBA00022741"/>
    </source>
</evidence>
<dbReference type="InterPro" id="IPR000631">
    <property type="entry name" value="CARKD"/>
</dbReference>
<keyword evidence="10 17" id="KW-0520">NAD</keyword>
<dbReference type="NCBIfam" id="TIGR00197">
    <property type="entry name" value="yjeF_nterm"/>
    <property type="match status" value="1"/>
</dbReference>
<feature type="binding site" evidence="18">
    <location>
        <begin position="57"/>
        <end position="61"/>
    </location>
    <ligand>
        <name>(6S)-NADPHX</name>
        <dbReference type="ChEBI" id="CHEBI:64076"/>
    </ligand>
</feature>
<evidence type="ECO:0000256" key="17">
    <source>
        <dbReference type="HAMAP-Rule" id="MF_01965"/>
    </source>
</evidence>
<dbReference type="RefSeq" id="WP_072780529.1">
    <property type="nucleotide sequence ID" value="NZ_CP045292.1"/>
</dbReference>
<dbReference type="AlphaFoldDB" id="A0A1M6BSL8"/>
<evidence type="ECO:0000256" key="9">
    <source>
        <dbReference type="ARBA" id="ARBA00022958"/>
    </source>
</evidence>
<dbReference type="HAMAP" id="MF_01966">
    <property type="entry name" value="NADHX_epimerase"/>
    <property type="match status" value="1"/>
</dbReference>
<comment type="cofactor">
    <cofactor evidence="18 19">
        <name>K(+)</name>
        <dbReference type="ChEBI" id="CHEBI:29103"/>
    </cofactor>
    <text evidence="18 19">Binds 1 potassium ion per subunit.</text>
</comment>
<dbReference type="GO" id="GO:0110051">
    <property type="term" value="P:metabolite repair"/>
    <property type="evidence" value="ECO:0007669"/>
    <property type="project" value="TreeGrafter"/>
</dbReference>
<dbReference type="Pfam" id="PF01256">
    <property type="entry name" value="Carb_kinase"/>
    <property type="match status" value="1"/>
</dbReference>
<keyword evidence="11 18" id="KW-0413">Isomerase</keyword>
<evidence type="ECO:0000256" key="3">
    <source>
        <dbReference type="ARBA" id="ARBA00006001"/>
    </source>
</evidence>
<keyword evidence="8 17" id="KW-0521">NADP</keyword>
<feature type="binding site" evidence="17">
    <location>
        <position position="374"/>
    </location>
    <ligand>
        <name>(6S)-NADPHX</name>
        <dbReference type="ChEBI" id="CHEBI:64076"/>
    </ligand>
</feature>
<comment type="similarity">
    <text evidence="4 19">In the C-terminal section; belongs to the NnrD/CARKD family.</text>
</comment>
<comment type="similarity">
    <text evidence="17">Belongs to the NnrD/CARKD family.</text>
</comment>
<comment type="cofactor">
    <cofactor evidence="17">
        <name>Mg(2+)</name>
        <dbReference type="ChEBI" id="CHEBI:18420"/>
    </cofactor>
</comment>
<evidence type="ECO:0000256" key="12">
    <source>
        <dbReference type="ARBA" id="ARBA00023239"/>
    </source>
</evidence>
<evidence type="ECO:0000256" key="10">
    <source>
        <dbReference type="ARBA" id="ARBA00023027"/>
    </source>
</evidence>
<feature type="binding site" evidence="18">
    <location>
        <position position="158"/>
    </location>
    <ligand>
        <name>(6S)-NADPHX</name>
        <dbReference type="ChEBI" id="CHEBI:64076"/>
    </ligand>
</feature>
<dbReference type="STRING" id="683124.SAMN05444337_0189"/>
<evidence type="ECO:0000256" key="19">
    <source>
        <dbReference type="PIRNR" id="PIRNR017184"/>
    </source>
</evidence>
<organism evidence="22 23">
    <name type="scientific">Flavobacterium haoranii</name>
    <dbReference type="NCBI Taxonomy" id="683124"/>
    <lineage>
        <taxon>Bacteria</taxon>
        <taxon>Pseudomonadati</taxon>
        <taxon>Bacteroidota</taxon>
        <taxon>Flavobacteriia</taxon>
        <taxon>Flavobacteriales</taxon>
        <taxon>Flavobacteriaceae</taxon>
        <taxon>Flavobacterium</taxon>
    </lineage>
</organism>
<protein>
    <recommendedName>
        <fullName evidence="19">Bifunctional NAD(P)H-hydrate repair enzyme</fullName>
    </recommendedName>
    <alternativeName>
        <fullName evidence="19">Nicotinamide nucleotide repair protein</fullName>
    </alternativeName>
    <domain>
        <recommendedName>
            <fullName evidence="19">ADP-dependent (S)-NAD(P)H-hydrate dehydratase</fullName>
            <ecNumber evidence="19">4.2.1.136</ecNumber>
        </recommendedName>
        <alternativeName>
            <fullName evidence="19">ADP-dependent NAD(P)HX dehydratase</fullName>
        </alternativeName>
    </domain>
    <domain>
        <recommendedName>
            <fullName evidence="19">NAD(P)H-hydrate epimerase</fullName>
            <ecNumber evidence="19">5.1.99.6</ecNumber>
        </recommendedName>
    </domain>
</protein>
<comment type="function">
    <text evidence="18">Catalyzes the epimerization of the S- and R-forms of NAD(P)HX, a damaged form of NAD(P)H that is a result of enzymatic or heat-dependent hydration. This is a prerequisite for the S-specific NAD(P)H-hydrate dehydratase to allow the repair of both epimers of NAD(P)HX.</text>
</comment>
<evidence type="ECO:0000256" key="14">
    <source>
        <dbReference type="ARBA" id="ARBA00025153"/>
    </source>
</evidence>
<dbReference type="Proteomes" id="UP000184232">
    <property type="component" value="Unassembled WGS sequence"/>
</dbReference>
<dbReference type="Gene3D" id="3.40.50.10260">
    <property type="entry name" value="YjeF N-terminal domain"/>
    <property type="match status" value="1"/>
</dbReference>
<dbReference type="InterPro" id="IPR036652">
    <property type="entry name" value="YjeF_N_dom_sf"/>
</dbReference>
<comment type="similarity">
    <text evidence="18">Belongs to the NnrE/AIBP family.</text>
</comment>
<comment type="caution">
    <text evidence="18">Lacks conserved residue(s) required for the propagation of feature annotation.</text>
</comment>
<dbReference type="GO" id="GO:0046496">
    <property type="term" value="P:nicotinamide nucleotide metabolic process"/>
    <property type="evidence" value="ECO:0007669"/>
    <property type="project" value="UniProtKB-UniRule"/>
</dbReference>
<evidence type="ECO:0000256" key="5">
    <source>
        <dbReference type="ARBA" id="ARBA00022723"/>
    </source>
</evidence>
<dbReference type="PROSITE" id="PS51383">
    <property type="entry name" value="YJEF_C_3"/>
    <property type="match status" value="1"/>
</dbReference>
<comment type="similarity">
    <text evidence="3 19">In the N-terminal section; belongs to the NnrE/AIBP family.</text>
</comment>
<dbReference type="OrthoDB" id="9806925at2"/>
<keyword evidence="7 17" id="KW-0067">ATP-binding</keyword>
<evidence type="ECO:0000313" key="23">
    <source>
        <dbReference type="Proteomes" id="UP000184232"/>
    </source>
</evidence>
<dbReference type="Pfam" id="PF03853">
    <property type="entry name" value="YjeF_N"/>
    <property type="match status" value="1"/>
</dbReference>
<evidence type="ECO:0000256" key="7">
    <source>
        <dbReference type="ARBA" id="ARBA00022840"/>
    </source>
</evidence>
<feature type="binding site" evidence="18">
    <location>
        <position position="161"/>
    </location>
    <ligand>
        <name>K(+)</name>
        <dbReference type="ChEBI" id="CHEBI:29103"/>
    </ligand>
</feature>
<feature type="domain" description="YjeF C-terminal" evidence="20">
    <location>
        <begin position="227"/>
        <end position="498"/>
    </location>
</feature>
<evidence type="ECO:0000256" key="18">
    <source>
        <dbReference type="HAMAP-Rule" id="MF_01966"/>
    </source>
</evidence>
<evidence type="ECO:0000256" key="2">
    <source>
        <dbReference type="ARBA" id="ARBA00000909"/>
    </source>
</evidence>
<comment type="function">
    <text evidence="14 19">Bifunctional enzyme that catalyzes the epimerization of the S- and R-forms of NAD(P)HX and the dehydration of the S-form of NAD(P)HX at the expense of ADP, which is converted to AMP. This allows the repair of both epimers of NAD(P)HX, a damaged form of NAD(P)H that is a result of enzymatic or heat-dependent hydration.</text>
</comment>
<dbReference type="PIRSF" id="PIRSF017184">
    <property type="entry name" value="Nnr"/>
    <property type="match status" value="1"/>
</dbReference>
<keyword evidence="9 18" id="KW-0630">Potassium</keyword>
<dbReference type="GO" id="GO:0052855">
    <property type="term" value="F:ADP-dependent NAD(P)H-hydrate dehydratase activity"/>
    <property type="evidence" value="ECO:0007669"/>
    <property type="project" value="UniProtKB-UniRule"/>
</dbReference>
<dbReference type="EC" id="5.1.99.6" evidence="19"/>
<evidence type="ECO:0000313" key="22">
    <source>
        <dbReference type="EMBL" id="SHI51711.1"/>
    </source>
</evidence>
<feature type="domain" description="YjeF N-terminal" evidence="21">
    <location>
        <begin position="9"/>
        <end position="217"/>
    </location>
</feature>
<dbReference type="PROSITE" id="PS01050">
    <property type="entry name" value="YJEF_C_2"/>
    <property type="match status" value="1"/>
</dbReference>
<evidence type="ECO:0000256" key="8">
    <source>
        <dbReference type="ARBA" id="ARBA00022857"/>
    </source>
</evidence>
<dbReference type="CDD" id="cd01171">
    <property type="entry name" value="YXKO-related"/>
    <property type="match status" value="1"/>
</dbReference>
<dbReference type="Gene3D" id="3.40.1190.20">
    <property type="match status" value="1"/>
</dbReference>
<comment type="subunit">
    <text evidence="17">Homotetramer.</text>
</comment>
<keyword evidence="12 17" id="KW-0456">Lyase</keyword>
<keyword evidence="5 18" id="KW-0479">Metal-binding</keyword>
<sequence>MKILTAQQLKEVDQVTTEVQSISSLELMEKASGACAEWIFKNYNNKHAFYVFCGPGNNGGDGLVIARILKSRLYNVTVFITSNIAYSDDFEQNFELWQRVSGKTISINNEDDFPDLSDEKIIIIDALFGSGINRPIKGIAADLIHYINAAKKEVISIDIPSGLYVDNNATNLHNAIIKSSHTLTLELPKLSLILPENKEFSGEMHIITIGLDKNAIEKQESKYEWITEEYFKDFLKKRNRFSHKGNFGHVKIVAGSKGKIGAAILASKASLRIGAGLVTAEIPSCGYDAMQSSIPEVMVVTNGKNFIKTRIDLNNHFIGVGPGLDTNEETKTEILRLITRTNDPLVIDADALNILAEHKDYWDKIPIYSVLTPHPKEWARWIGNWNNDFEKLERTLKFAKQYCLYVVIKGAYSVTITPKGDLFFNSSGNPGMATAGSGDVLTGIITGLLSQGYTSGKASVLGIYLHGLAGDIVEKEKGEFSLIASDIIENIGKAYEKLMNQ</sequence>
<proteinExistence type="inferred from homology"/>
<evidence type="ECO:0000256" key="13">
    <source>
        <dbReference type="ARBA" id="ARBA00023268"/>
    </source>
</evidence>
<reference evidence="22 23" key="1">
    <citation type="submission" date="2016-11" db="EMBL/GenBank/DDBJ databases">
        <authorList>
            <person name="Jaros S."/>
            <person name="Januszkiewicz K."/>
            <person name="Wedrychowicz H."/>
        </authorList>
    </citation>
    <scope>NUCLEOTIDE SEQUENCE [LARGE SCALE GENOMIC DNA]</scope>
    <source>
        <strain evidence="22 23">DSM 22807</strain>
    </source>
</reference>
<evidence type="ECO:0000259" key="21">
    <source>
        <dbReference type="PROSITE" id="PS51385"/>
    </source>
</evidence>
<comment type="catalytic activity">
    <reaction evidence="16 17 19">
        <text>(6S)-NADPHX + ADP = AMP + phosphate + NADPH + H(+)</text>
        <dbReference type="Rhea" id="RHEA:32235"/>
        <dbReference type="ChEBI" id="CHEBI:15378"/>
        <dbReference type="ChEBI" id="CHEBI:43474"/>
        <dbReference type="ChEBI" id="CHEBI:57783"/>
        <dbReference type="ChEBI" id="CHEBI:64076"/>
        <dbReference type="ChEBI" id="CHEBI:456215"/>
        <dbReference type="ChEBI" id="CHEBI:456216"/>
        <dbReference type="EC" id="4.2.1.136"/>
    </reaction>
</comment>
<dbReference type="PANTHER" id="PTHR12592:SF0">
    <property type="entry name" value="ATP-DEPENDENT (S)-NAD(P)H-HYDRATE DEHYDRATASE"/>
    <property type="match status" value="1"/>
</dbReference>
<dbReference type="InterPro" id="IPR029056">
    <property type="entry name" value="Ribokinase-like"/>
</dbReference>
<accession>A0A1M6BSL8</accession>
<feature type="binding site" evidence="18">
    <location>
        <position position="125"/>
    </location>
    <ligand>
        <name>K(+)</name>
        <dbReference type="ChEBI" id="CHEBI:29103"/>
    </ligand>
</feature>
<dbReference type="NCBIfam" id="TIGR00196">
    <property type="entry name" value="yjeF_cterm"/>
    <property type="match status" value="1"/>
</dbReference>
<feature type="binding site" evidence="17">
    <location>
        <begin position="409"/>
        <end position="413"/>
    </location>
    <ligand>
        <name>AMP</name>
        <dbReference type="ChEBI" id="CHEBI:456215"/>
    </ligand>
</feature>
<dbReference type="InterPro" id="IPR004443">
    <property type="entry name" value="YjeF_N_dom"/>
</dbReference>
<keyword evidence="6 17" id="KW-0547">Nucleotide-binding</keyword>
<dbReference type="EC" id="4.2.1.136" evidence="19"/>
<evidence type="ECO:0000256" key="16">
    <source>
        <dbReference type="ARBA" id="ARBA00049209"/>
    </source>
</evidence>
<evidence type="ECO:0000256" key="4">
    <source>
        <dbReference type="ARBA" id="ARBA00009524"/>
    </source>
</evidence>